<evidence type="ECO:0000313" key="2">
    <source>
        <dbReference type="Proteomes" id="UP001472677"/>
    </source>
</evidence>
<dbReference type="InterPro" id="IPR040256">
    <property type="entry name" value="At4g02000-like"/>
</dbReference>
<accession>A0ABR2AB27</accession>
<keyword evidence="2" id="KW-1185">Reference proteome</keyword>
<name>A0ABR2AB27_9ROSI</name>
<dbReference type="Proteomes" id="UP001472677">
    <property type="component" value="Unassembled WGS sequence"/>
</dbReference>
<reference evidence="1 2" key="1">
    <citation type="journal article" date="2024" name="G3 (Bethesda)">
        <title>Genome assembly of Hibiscus sabdariffa L. provides insights into metabolisms of medicinal natural products.</title>
        <authorList>
            <person name="Kim T."/>
        </authorList>
    </citation>
    <scope>NUCLEOTIDE SEQUENCE [LARGE SCALE GENOMIC DNA]</scope>
    <source>
        <strain evidence="1">TK-2024</strain>
        <tissue evidence="1">Old leaves</tissue>
    </source>
</reference>
<proteinExistence type="predicted"/>
<evidence type="ECO:0000313" key="1">
    <source>
        <dbReference type="EMBL" id="KAK8490174.1"/>
    </source>
</evidence>
<dbReference type="PANTHER" id="PTHR31286">
    <property type="entry name" value="GLYCINE-RICH CELL WALL STRUCTURAL PROTEIN 1.8-LIKE"/>
    <property type="match status" value="1"/>
</dbReference>
<protein>
    <recommendedName>
        <fullName evidence="3">DUF4283 domain-containing protein</fullName>
    </recommendedName>
</protein>
<organism evidence="1 2">
    <name type="scientific">Hibiscus sabdariffa</name>
    <name type="common">roselle</name>
    <dbReference type="NCBI Taxonomy" id="183260"/>
    <lineage>
        <taxon>Eukaryota</taxon>
        <taxon>Viridiplantae</taxon>
        <taxon>Streptophyta</taxon>
        <taxon>Embryophyta</taxon>
        <taxon>Tracheophyta</taxon>
        <taxon>Spermatophyta</taxon>
        <taxon>Magnoliopsida</taxon>
        <taxon>eudicotyledons</taxon>
        <taxon>Gunneridae</taxon>
        <taxon>Pentapetalae</taxon>
        <taxon>rosids</taxon>
        <taxon>malvids</taxon>
        <taxon>Malvales</taxon>
        <taxon>Malvaceae</taxon>
        <taxon>Malvoideae</taxon>
        <taxon>Hibiscus</taxon>
    </lineage>
</organism>
<dbReference type="EMBL" id="JBBPBM010000871">
    <property type="protein sequence ID" value="KAK8490174.1"/>
    <property type="molecule type" value="Genomic_DNA"/>
</dbReference>
<gene>
    <name evidence="1" type="ORF">V6N12_011379</name>
</gene>
<dbReference type="PANTHER" id="PTHR31286:SF165">
    <property type="entry name" value="DUF4283 DOMAIN-CONTAINING PROTEIN"/>
    <property type="match status" value="1"/>
</dbReference>
<sequence>MVDSEVVGGESKSPGSGEFDLSDFPPLPVANGNVVGVRAISFKRWLLGMVSEVLNLIKASVWINLWHIPLELFSQTCLGCLASAIGRPLYTDTATTLKQQLEFAKICVEVEAKSSLPNYVLVDLDEDNCIEVGVELVLAPIRCDHCCIFGHSGDKCTRKVVATGVVSDDYVVCDVLELIKVHFESEIAVETGVDEYLVSSGTMVESEVFAADGSESVETAMVKEGVDPLESMNGKEILVAPNRFDILDVVNHGEENCISPKKDIIVVVGVAELMSQLKPKAKGQGKKNKCVRQGSKKKGAQEKIAATELGDSCKAEERFLRQKSRIQFTKEGDQNSTYFFRQMAAKNRANTIHSLKNCHGDKLESLETISNELIQYVAGSLRAIDNNV</sequence>
<comment type="caution">
    <text evidence="1">The sequence shown here is derived from an EMBL/GenBank/DDBJ whole genome shotgun (WGS) entry which is preliminary data.</text>
</comment>
<evidence type="ECO:0008006" key="3">
    <source>
        <dbReference type="Google" id="ProtNLM"/>
    </source>
</evidence>